<gene>
    <name evidence="3" type="ORF">CTE05_21940</name>
</gene>
<dbReference type="EMBL" id="BJWH01000010">
    <property type="protein sequence ID" value="GEL98647.1"/>
    <property type="molecule type" value="Genomic_DNA"/>
</dbReference>
<feature type="transmembrane region" description="Helical" evidence="2">
    <location>
        <begin position="118"/>
        <end position="140"/>
    </location>
</feature>
<feature type="transmembrane region" description="Helical" evidence="2">
    <location>
        <begin position="187"/>
        <end position="210"/>
    </location>
</feature>
<feature type="region of interest" description="Disordered" evidence="1">
    <location>
        <begin position="1"/>
        <end position="28"/>
    </location>
</feature>
<reference evidence="3 4" key="1">
    <citation type="submission" date="2019-07" db="EMBL/GenBank/DDBJ databases">
        <title>Whole genome shotgun sequence of Cellulomonas terrae NBRC 100819.</title>
        <authorList>
            <person name="Hosoyama A."/>
            <person name="Uohara A."/>
            <person name="Ohji S."/>
            <person name="Ichikawa N."/>
        </authorList>
    </citation>
    <scope>NUCLEOTIDE SEQUENCE [LARGE SCALE GENOMIC DNA]</scope>
    <source>
        <strain evidence="3 4">NBRC 100819</strain>
    </source>
</reference>
<evidence type="ECO:0000313" key="4">
    <source>
        <dbReference type="Proteomes" id="UP000321049"/>
    </source>
</evidence>
<protein>
    <recommendedName>
        <fullName evidence="5">DUF2306 domain-containing protein</fullName>
    </recommendedName>
</protein>
<evidence type="ECO:0000313" key="3">
    <source>
        <dbReference type="EMBL" id="GEL98647.1"/>
    </source>
</evidence>
<keyword evidence="4" id="KW-1185">Reference proteome</keyword>
<comment type="caution">
    <text evidence="3">The sequence shown here is derived from an EMBL/GenBank/DDBJ whole genome shotgun (WGS) entry which is preliminary data.</text>
</comment>
<evidence type="ECO:0000256" key="2">
    <source>
        <dbReference type="SAM" id="Phobius"/>
    </source>
</evidence>
<evidence type="ECO:0000256" key="1">
    <source>
        <dbReference type="SAM" id="MobiDB-lite"/>
    </source>
</evidence>
<sequence length="263" mass="28883">MTDMTSLSTDAPPSTPARPPRASRSARRRRRAVGRVGWVAVLLTSLTIVAYSAVPYLMGSLEQLDPERAPLAPAYSQTPAVVQVAFVVHIVGAAVALFVGPFQFWAAARRRFPGLHRWLGRSYLVGVWVGGAASLVMAPYNTAGMIGFLGFGTLGALWVWTGWRAYRAIRSGDVRSHQAWMIRSFSLTFGAVMLRIWTGTLVAAQAFAAGDAFDFDAAFENAYDAVTFLAWVPNFVIAEWMIRRRGLPGLRIVDPVQLVERPR</sequence>
<name>A0A511JKW2_9CELL</name>
<dbReference type="Proteomes" id="UP000321049">
    <property type="component" value="Unassembled WGS sequence"/>
</dbReference>
<feature type="transmembrane region" description="Helical" evidence="2">
    <location>
        <begin position="222"/>
        <end position="242"/>
    </location>
</feature>
<feature type="transmembrane region" description="Helical" evidence="2">
    <location>
        <begin position="36"/>
        <end position="58"/>
    </location>
</feature>
<accession>A0A511JKW2</accession>
<keyword evidence="2" id="KW-0472">Membrane</keyword>
<dbReference type="Pfam" id="PF10067">
    <property type="entry name" value="DUF2306"/>
    <property type="match status" value="1"/>
</dbReference>
<dbReference type="InterPro" id="IPR018750">
    <property type="entry name" value="DUF2306_membrane"/>
</dbReference>
<feature type="transmembrane region" description="Helical" evidence="2">
    <location>
        <begin position="80"/>
        <end position="106"/>
    </location>
</feature>
<organism evidence="3 4">
    <name type="scientific">Cellulomonas terrae</name>
    <dbReference type="NCBI Taxonomy" id="311234"/>
    <lineage>
        <taxon>Bacteria</taxon>
        <taxon>Bacillati</taxon>
        <taxon>Actinomycetota</taxon>
        <taxon>Actinomycetes</taxon>
        <taxon>Micrococcales</taxon>
        <taxon>Cellulomonadaceae</taxon>
        <taxon>Cellulomonas</taxon>
    </lineage>
</organism>
<proteinExistence type="predicted"/>
<keyword evidence="2" id="KW-0812">Transmembrane</keyword>
<keyword evidence="2" id="KW-1133">Transmembrane helix</keyword>
<dbReference type="AlphaFoldDB" id="A0A511JKW2"/>
<evidence type="ECO:0008006" key="5">
    <source>
        <dbReference type="Google" id="ProtNLM"/>
    </source>
</evidence>
<feature type="transmembrane region" description="Helical" evidence="2">
    <location>
        <begin position="146"/>
        <end position="166"/>
    </location>
</feature>